<evidence type="ECO:0000313" key="4">
    <source>
        <dbReference type="Proteomes" id="UP001501442"/>
    </source>
</evidence>
<feature type="transmembrane region" description="Helical" evidence="2">
    <location>
        <begin position="115"/>
        <end position="137"/>
    </location>
</feature>
<keyword evidence="2" id="KW-1133">Transmembrane helix</keyword>
<sequence length="210" mass="22967">MTDPQAARRAYKEYAAEAGRRLLAAEEARRRLEEAEERRTEAYASVEQEWARLDGLEERAVGVWRELTTRFGPHAVGTLPDPGDDARPDRDAAEVLGDAHKRVREPVHYPLTGRYIQMAVLGFVAAVVVTAVGFELAKSLRGLGQVRLVLAYGPVLAAPLIGQQAAKAWIRLRTSHEEQEYAVDTATGGLAGGGGVWLIALVFVVVHFVT</sequence>
<evidence type="ECO:0000313" key="3">
    <source>
        <dbReference type="EMBL" id="GAA4621807.1"/>
    </source>
</evidence>
<dbReference type="RefSeq" id="WP_345429555.1">
    <property type="nucleotide sequence ID" value="NZ_BAABHK010000001.1"/>
</dbReference>
<accession>A0ABP8U4U3</accession>
<name>A0ABP8U4U3_9ACTN</name>
<evidence type="ECO:0000256" key="2">
    <source>
        <dbReference type="SAM" id="Phobius"/>
    </source>
</evidence>
<dbReference type="EMBL" id="BAABHK010000001">
    <property type="protein sequence ID" value="GAA4621807.1"/>
    <property type="molecule type" value="Genomic_DNA"/>
</dbReference>
<keyword evidence="2" id="KW-0812">Transmembrane</keyword>
<keyword evidence="2" id="KW-0472">Membrane</keyword>
<reference evidence="4" key="1">
    <citation type="journal article" date="2019" name="Int. J. Syst. Evol. Microbiol.">
        <title>The Global Catalogue of Microorganisms (GCM) 10K type strain sequencing project: providing services to taxonomists for standard genome sequencing and annotation.</title>
        <authorList>
            <consortium name="The Broad Institute Genomics Platform"/>
            <consortium name="The Broad Institute Genome Sequencing Center for Infectious Disease"/>
            <person name="Wu L."/>
            <person name="Ma J."/>
        </authorList>
    </citation>
    <scope>NUCLEOTIDE SEQUENCE [LARGE SCALE GENOMIC DNA]</scope>
    <source>
        <strain evidence="4">JCM 17939</strain>
    </source>
</reference>
<feature type="coiled-coil region" evidence="1">
    <location>
        <begin position="15"/>
        <end position="49"/>
    </location>
</feature>
<feature type="transmembrane region" description="Helical" evidence="2">
    <location>
        <begin position="190"/>
        <end position="209"/>
    </location>
</feature>
<evidence type="ECO:0000256" key="1">
    <source>
        <dbReference type="SAM" id="Coils"/>
    </source>
</evidence>
<keyword evidence="1" id="KW-0175">Coiled coil</keyword>
<organism evidence="3 4">
    <name type="scientific">Actinoallomurus vinaceus</name>
    <dbReference type="NCBI Taxonomy" id="1080074"/>
    <lineage>
        <taxon>Bacteria</taxon>
        <taxon>Bacillati</taxon>
        <taxon>Actinomycetota</taxon>
        <taxon>Actinomycetes</taxon>
        <taxon>Streptosporangiales</taxon>
        <taxon>Thermomonosporaceae</taxon>
        <taxon>Actinoallomurus</taxon>
    </lineage>
</organism>
<proteinExistence type="predicted"/>
<dbReference type="Proteomes" id="UP001501442">
    <property type="component" value="Unassembled WGS sequence"/>
</dbReference>
<gene>
    <name evidence="3" type="ORF">GCM10023196_011600</name>
</gene>
<comment type="caution">
    <text evidence="3">The sequence shown here is derived from an EMBL/GenBank/DDBJ whole genome shotgun (WGS) entry which is preliminary data.</text>
</comment>
<keyword evidence="4" id="KW-1185">Reference proteome</keyword>
<protein>
    <submittedName>
        <fullName evidence="3">Uncharacterized protein</fullName>
    </submittedName>
</protein>